<evidence type="ECO:0000256" key="1">
    <source>
        <dbReference type="ARBA" id="ARBA00022737"/>
    </source>
</evidence>
<evidence type="ECO:0000313" key="4">
    <source>
        <dbReference type="Proteomes" id="UP000465266"/>
    </source>
</evidence>
<dbReference type="EMBL" id="BLKG01000076">
    <property type="protein sequence ID" value="GFF91702.1"/>
    <property type="molecule type" value="Genomic_DNA"/>
</dbReference>
<dbReference type="InterPro" id="IPR027417">
    <property type="entry name" value="P-loop_NTPase"/>
</dbReference>
<keyword evidence="4" id="KW-1185">Reference proteome</keyword>
<proteinExistence type="predicted"/>
<reference evidence="3 4" key="1">
    <citation type="submission" date="2020-01" db="EMBL/GenBank/DDBJ databases">
        <title>Draft genome sequence of Aspergillus udagawae IFM 53868.</title>
        <authorList>
            <person name="Takahashi H."/>
            <person name="Yaguchi T."/>
        </authorList>
    </citation>
    <scope>NUCLEOTIDE SEQUENCE [LARGE SCALE GENOMIC DNA]</scope>
    <source>
        <strain evidence="3 4">IFM 53868</strain>
    </source>
</reference>
<feature type="domain" description="Nephrocystin 3-like N-terminal" evidence="2">
    <location>
        <begin position="204"/>
        <end position="359"/>
    </location>
</feature>
<sequence>MDGVSDAASLITLVQLAAAIISYVKNVADAPVQRRQLLAALVQARGLLLTLVELTNEVDDEDWSHTIQSLSVRNGPLSTFQSLLEEIARKLDATTPSSTVAVSLKRFRWPFERTGFQEMIASLEQLKSHFLLAIANDHLRLSMAIRNELHDMHGQLAKTAIDAQRRTLVSLSREQELIVNSLSLENLSGKVDGDKAMEMRTGTEWFLRHDGFKQWHRASPSPSTLVLTGVPGSGKSSICQVTRFFLKAWHQSEIDVCVAYVSFNSLHAEKLSESLVLSNIVQQIVLERPYLMGHVAALSVTGGPLSSSESVELICRACRDLKHFYLILDGLDECGRVGQDVVKNLLAIRPALSILIASRPEKTILRTLQDCVIINMDSALTFSGHLEAVKKLLEGNPRIAGFLDNDPEGIANAAKRIVEKSQGM</sequence>
<protein>
    <recommendedName>
        <fullName evidence="2">Nephrocystin 3-like N-terminal domain-containing protein</fullName>
    </recommendedName>
</protein>
<dbReference type="Proteomes" id="UP000465266">
    <property type="component" value="Unassembled WGS sequence"/>
</dbReference>
<dbReference type="PANTHER" id="PTHR10039">
    <property type="entry name" value="AMELOGENIN"/>
    <property type="match status" value="1"/>
</dbReference>
<gene>
    <name evidence="3" type="ORF">IFM53868_06596</name>
</gene>
<comment type="caution">
    <text evidence="3">The sequence shown here is derived from an EMBL/GenBank/DDBJ whole genome shotgun (WGS) entry which is preliminary data.</text>
</comment>
<dbReference type="InterPro" id="IPR056884">
    <property type="entry name" value="NPHP3-like_N"/>
</dbReference>
<dbReference type="SUPFAM" id="SSF52540">
    <property type="entry name" value="P-loop containing nucleoside triphosphate hydrolases"/>
    <property type="match status" value="1"/>
</dbReference>
<evidence type="ECO:0000259" key="2">
    <source>
        <dbReference type="Pfam" id="PF24883"/>
    </source>
</evidence>
<name>A0ABQ1B131_9EURO</name>
<evidence type="ECO:0000313" key="3">
    <source>
        <dbReference type="EMBL" id="GFF91702.1"/>
    </source>
</evidence>
<dbReference type="Gene3D" id="3.40.50.300">
    <property type="entry name" value="P-loop containing nucleotide triphosphate hydrolases"/>
    <property type="match status" value="1"/>
</dbReference>
<dbReference type="PANTHER" id="PTHR10039:SF15">
    <property type="entry name" value="NACHT DOMAIN-CONTAINING PROTEIN"/>
    <property type="match status" value="1"/>
</dbReference>
<dbReference type="Pfam" id="PF24883">
    <property type="entry name" value="NPHP3_N"/>
    <property type="match status" value="1"/>
</dbReference>
<keyword evidence="1" id="KW-0677">Repeat</keyword>
<organism evidence="3 4">
    <name type="scientific">Aspergillus udagawae</name>
    <dbReference type="NCBI Taxonomy" id="91492"/>
    <lineage>
        <taxon>Eukaryota</taxon>
        <taxon>Fungi</taxon>
        <taxon>Dikarya</taxon>
        <taxon>Ascomycota</taxon>
        <taxon>Pezizomycotina</taxon>
        <taxon>Eurotiomycetes</taxon>
        <taxon>Eurotiomycetidae</taxon>
        <taxon>Eurotiales</taxon>
        <taxon>Aspergillaceae</taxon>
        <taxon>Aspergillus</taxon>
        <taxon>Aspergillus subgen. Fumigati</taxon>
    </lineage>
</organism>
<accession>A0ABQ1B131</accession>